<keyword evidence="3" id="KW-0804">Transcription</keyword>
<evidence type="ECO:0000313" key="5">
    <source>
        <dbReference type="EMBL" id="MBB5371854.1"/>
    </source>
</evidence>
<gene>
    <name evidence="5" type="ORF">HNP71_000078</name>
</gene>
<feature type="domain" description="HTH arsR-type" evidence="4">
    <location>
        <begin position="1"/>
        <end position="104"/>
    </location>
</feature>
<evidence type="ECO:0000259" key="4">
    <source>
        <dbReference type="PROSITE" id="PS50987"/>
    </source>
</evidence>
<dbReference type="AlphaFoldDB" id="A0A840V8Q1"/>
<dbReference type="PANTHER" id="PTHR33154:SF33">
    <property type="entry name" value="TRANSCRIPTIONAL REPRESSOR SDPR"/>
    <property type="match status" value="1"/>
</dbReference>
<dbReference type="CDD" id="cd00090">
    <property type="entry name" value="HTH_ARSR"/>
    <property type="match status" value="1"/>
</dbReference>
<proteinExistence type="predicted"/>
<dbReference type="PANTHER" id="PTHR33154">
    <property type="entry name" value="TRANSCRIPTIONAL REGULATOR, ARSR FAMILY"/>
    <property type="match status" value="1"/>
</dbReference>
<organism evidence="5 6">
    <name type="scientific">Acidocella aromatica</name>
    <dbReference type="NCBI Taxonomy" id="1303579"/>
    <lineage>
        <taxon>Bacteria</taxon>
        <taxon>Pseudomonadati</taxon>
        <taxon>Pseudomonadota</taxon>
        <taxon>Alphaproteobacteria</taxon>
        <taxon>Acetobacterales</taxon>
        <taxon>Acidocellaceae</taxon>
        <taxon>Acidocella</taxon>
    </lineage>
</organism>
<keyword evidence="2" id="KW-0238">DNA-binding</keyword>
<dbReference type="InterPro" id="IPR036390">
    <property type="entry name" value="WH_DNA-bd_sf"/>
</dbReference>
<dbReference type="PROSITE" id="PS50987">
    <property type="entry name" value="HTH_ARSR_2"/>
    <property type="match status" value="1"/>
</dbReference>
<dbReference type="Pfam" id="PF01022">
    <property type="entry name" value="HTH_5"/>
    <property type="match status" value="1"/>
</dbReference>
<evidence type="ECO:0000313" key="6">
    <source>
        <dbReference type="Proteomes" id="UP000553706"/>
    </source>
</evidence>
<dbReference type="EMBL" id="JACHFJ010000001">
    <property type="protein sequence ID" value="MBB5371854.1"/>
    <property type="molecule type" value="Genomic_DNA"/>
</dbReference>
<dbReference type="InterPro" id="IPR036388">
    <property type="entry name" value="WH-like_DNA-bd_sf"/>
</dbReference>
<name>A0A840V8Q1_9PROT</name>
<reference evidence="5 6" key="1">
    <citation type="submission" date="2020-08" db="EMBL/GenBank/DDBJ databases">
        <title>Genomic Encyclopedia of Type Strains, Phase IV (KMG-IV): sequencing the most valuable type-strain genomes for metagenomic binning, comparative biology and taxonomic classification.</title>
        <authorList>
            <person name="Goeker M."/>
        </authorList>
    </citation>
    <scope>NUCLEOTIDE SEQUENCE [LARGE SCALE GENOMIC DNA]</scope>
    <source>
        <strain evidence="5 6">DSM 27026</strain>
    </source>
</reference>
<dbReference type="SMART" id="SM00418">
    <property type="entry name" value="HTH_ARSR"/>
    <property type="match status" value="1"/>
</dbReference>
<dbReference type="Proteomes" id="UP000553706">
    <property type="component" value="Unassembled WGS sequence"/>
</dbReference>
<accession>A0A840V8Q1</accession>
<protein>
    <submittedName>
        <fullName evidence="5">ArsR family transcriptional regulator</fullName>
    </submittedName>
</protein>
<dbReference type="RefSeq" id="WP_183264874.1">
    <property type="nucleotide sequence ID" value="NZ_JACHFJ010000001.1"/>
</dbReference>
<dbReference type="InterPro" id="IPR051081">
    <property type="entry name" value="HTH_MetalResp_TranReg"/>
</dbReference>
<comment type="caution">
    <text evidence="5">The sequence shown here is derived from an EMBL/GenBank/DDBJ whole genome shotgun (WGS) entry which is preliminary data.</text>
</comment>
<keyword evidence="1" id="KW-0805">Transcription regulation</keyword>
<dbReference type="InterPro" id="IPR011991">
    <property type="entry name" value="ArsR-like_HTH"/>
</dbReference>
<evidence type="ECO:0000256" key="3">
    <source>
        <dbReference type="ARBA" id="ARBA00023163"/>
    </source>
</evidence>
<evidence type="ECO:0000256" key="1">
    <source>
        <dbReference type="ARBA" id="ARBA00023015"/>
    </source>
</evidence>
<dbReference type="GO" id="GO:0003677">
    <property type="term" value="F:DNA binding"/>
    <property type="evidence" value="ECO:0007669"/>
    <property type="project" value="UniProtKB-KW"/>
</dbReference>
<dbReference type="SUPFAM" id="SSF46785">
    <property type="entry name" value="Winged helix' DNA-binding domain"/>
    <property type="match status" value="1"/>
</dbReference>
<keyword evidence="6" id="KW-1185">Reference proteome</keyword>
<dbReference type="GO" id="GO:0003700">
    <property type="term" value="F:DNA-binding transcription factor activity"/>
    <property type="evidence" value="ECO:0007669"/>
    <property type="project" value="InterPro"/>
</dbReference>
<dbReference type="Gene3D" id="1.10.10.10">
    <property type="entry name" value="Winged helix-like DNA-binding domain superfamily/Winged helix DNA-binding domain"/>
    <property type="match status" value="1"/>
</dbReference>
<dbReference type="InterPro" id="IPR001845">
    <property type="entry name" value="HTH_ArsR_DNA-bd_dom"/>
</dbReference>
<evidence type="ECO:0000256" key="2">
    <source>
        <dbReference type="ARBA" id="ARBA00023125"/>
    </source>
</evidence>
<sequence length="104" mass="11349">MQNSLPLNFDEALKALANPVRRKILSGLKTPETNFPGQEHPYALGVCAQRIEAACGLSQSTVSAHLAVLHQAGLLTSHKIGQWVFYRRDEAAIATFLNHLGQSL</sequence>